<evidence type="ECO:0000313" key="6">
    <source>
        <dbReference type="Proteomes" id="UP000564629"/>
    </source>
</evidence>
<comment type="caution">
    <text evidence="3">The sequence shown here is derived from an EMBL/GenBank/DDBJ whole genome shotgun (WGS) entry which is preliminary data.</text>
</comment>
<gene>
    <name evidence="3" type="ORF">CHO01_02280</name>
    <name evidence="4" type="ORF">HNR08_002830</name>
</gene>
<evidence type="ECO:0000256" key="1">
    <source>
        <dbReference type="SAM" id="MobiDB-lite"/>
    </source>
</evidence>
<dbReference type="EMBL" id="BJVQ01000002">
    <property type="protein sequence ID" value="GEL45112.1"/>
    <property type="molecule type" value="Genomic_DNA"/>
</dbReference>
<keyword evidence="5" id="KW-1185">Reference proteome</keyword>
<feature type="region of interest" description="Disordered" evidence="1">
    <location>
        <begin position="1"/>
        <end position="20"/>
    </location>
</feature>
<evidence type="ECO:0000313" key="5">
    <source>
        <dbReference type="Proteomes" id="UP000321723"/>
    </source>
</evidence>
<evidence type="ECO:0000256" key="2">
    <source>
        <dbReference type="SAM" id="Phobius"/>
    </source>
</evidence>
<feature type="transmembrane region" description="Helical" evidence="2">
    <location>
        <begin position="26"/>
        <end position="47"/>
    </location>
</feature>
<reference evidence="4 6" key="2">
    <citation type="submission" date="2020-08" db="EMBL/GenBank/DDBJ databases">
        <title>Sequencing the genomes of 1000 actinobacteria strains.</title>
        <authorList>
            <person name="Klenk H.-P."/>
        </authorList>
    </citation>
    <scope>NUCLEOTIDE SEQUENCE [LARGE SCALE GENOMIC DNA]</scope>
    <source>
        <strain evidence="4 6">DSM 9581</strain>
    </source>
</reference>
<dbReference type="EMBL" id="JACHDN010000001">
    <property type="protein sequence ID" value="MBB5474094.1"/>
    <property type="molecule type" value="Genomic_DNA"/>
</dbReference>
<dbReference type="Proteomes" id="UP000564629">
    <property type="component" value="Unassembled WGS sequence"/>
</dbReference>
<feature type="transmembrane region" description="Helical" evidence="2">
    <location>
        <begin position="72"/>
        <end position="97"/>
    </location>
</feature>
<protein>
    <submittedName>
        <fullName evidence="3">Uncharacterized protein</fullName>
    </submittedName>
</protein>
<organism evidence="3 5">
    <name type="scientific">Cellulomonas hominis</name>
    <dbReference type="NCBI Taxonomy" id="156981"/>
    <lineage>
        <taxon>Bacteria</taxon>
        <taxon>Bacillati</taxon>
        <taxon>Actinomycetota</taxon>
        <taxon>Actinomycetes</taxon>
        <taxon>Micrococcales</taxon>
        <taxon>Cellulomonadaceae</taxon>
        <taxon>Cellulomonas</taxon>
    </lineage>
</organism>
<keyword evidence="2" id="KW-1133">Transmembrane helix</keyword>
<dbReference type="Proteomes" id="UP000321723">
    <property type="component" value="Unassembled WGS sequence"/>
</dbReference>
<proteinExistence type="predicted"/>
<name>A0A511F749_9CELL</name>
<keyword evidence="2" id="KW-0812">Transmembrane</keyword>
<sequence length="108" mass="11277">MSRELMGGPHSAPLPPAGRGPGPAPYWTVLGALWGLPAAVGAVWWLLSPDENPGGQCEGIGFGCTLTPRDSVLFLGLLASPVLVLAGLLAVGLIALARWRRRVREGRS</sequence>
<accession>A0A511F749</accession>
<evidence type="ECO:0000313" key="4">
    <source>
        <dbReference type="EMBL" id="MBB5474094.1"/>
    </source>
</evidence>
<reference evidence="3 5" key="1">
    <citation type="submission" date="2019-07" db="EMBL/GenBank/DDBJ databases">
        <title>Whole genome shotgun sequence of Cellulomonas hominis NBRC 16055.</title>
        <authorList>
            <person name="Hosoyama A."/>
            <person name="Uohara A."/>
            <person name="Ohji S."/>
            <person name="Ichikawa N."/>
        </authorList>
    </citation>
    <scope>NUCLEOTIDE SEQUENCE [LARGE SCALE GENOMIC DNA]</scope>
    <source>
        <strain evidence="3 5">NBRC 16055</strain>
    </source>
</reference>
<keyword evidence="2" id="KW-0472">Membrane</keyword>
<dbReference type="AlphaFoldDB" id="A0A511F749"/>
<dbReference type="RefSeq" id="WP_146832239.1">
    <property type="nucleotide sequence ID" value="NZ_BJVQ01000002.1"/>
</dbReference>
<evidence type="ECO:0000313" key="3">
    <source>
        <dbReference type="EMBL" id="GEL45112.1"/>
    </source>
</evidence>
<dbReference type="OrthoDB" id="4872219at2"/>